<dbReference type="InterPro" id="IPR025311">
    <property type="entry name" value="DUF4166"/>
</dbReference>
<evidence type="ECO:0000313" key="3">
    <source>
        <dbReference type="EMBL" id="MDR4308161.1"/>
    </source>
</evidence>
<sequence>MTTAQAPRVLVLGGAGAFGRRLVEGLVATTSATVIVAGRRLDACEALAAELRARHSGRSIEAARLDRAVATAAEITSLDPVIVADAAGPFQGAHLRFACAVISAGRHYVDIADARDFVAAFPALDAEARAAGVVAVTGASSTPAVSHAALDVLTDGWTRVDRVEIAISPGNRAPRGLSVIAAILSYTGASVRVLRDGGWSAAPGWGLLASRLMPGLGRRFLSLCETPDLDLVPARFPTVRTALFRAGLELPILHLGLWSLSLPRRAGLVRDLARFAGPAQRLASLFERFGSDRGGMTVEAEGLGAEGACARARWSLVAEAGDGPNVPILPALSFMRGLLEGRPPAGPGAHVAAGLLSLPAFEAEAARFAIRTAISESSPSAPLLFGRALGPDLARLPEIVRAVHDPNPSVRLVGCAETTSAETAAGRLVARLFGFPETVPQIEAEIEIRKTGDGEIWTRRFGRSCFRSRLSASGEPGVLVERFGPFAFDLAIAANPDGFTLAVEGWRVFGLSAPRRLAPTTEARGFALADGAYGFDVTIALAPFGRLVRYRGRLEPA</sequence>
<comment type="caution">
    <text evidence="3">The sequence shown here is derived from an EMBL/GenBank/DDBJ whole genome shotgun (WGS) entry which is preliminary data.</text>
</comment>
<proteinExistence type="predicted"/>
<dbReference type="PANTHER" id="PTHR43796">
    <property type="entry name" value="CARBOXYNORSPERMIDINE SYNTHASE"/>
    <property type="match status" value="1"/>
</dbReference>
<keyword evidence="4" id="KW-1185">Reference proteome</keyword>
<dbReference type="InterPro" id="IPR036291">
    <property type="entry name" value="NAD(P)-bd_dom_sf"/>
</dbReference>
<dbReference type="Gene3D" id="3.40.50.720">
    <property type="entry name" value="NAD(P)-binding Rossmann-like Domain"/>
    <property type="match status" value="1"/>
</dbReference>
<dbReference type="PANTHER" id="PTHR43796:SF2">
    <property type="entry name" value="CARBOXYNORSPERMIDINE SYNTHASE"/>
    <property type="match status" value="1"/>
</dbReference>
<dbReference type="InterPro" id="IPR005097">
    <property type="entry name" value="Sacchrp_dh_NADP-bd"/>
</dbReference>
<feature type="domain" description="Saccharopine dehydrogenase NADP binding" evidence="1">
    <location>
        <begin position="9"/>
        <end position="136"/>
    </location>
</feature>
<dbReference type="Pfam" id="PF13761">
    <property type="entry name" value="DUF4166"/>
    <property type="match status" value="1"/>
</dbReference>
<dbReference type="Pfam" id="PF03435">
    <property type="entry name" value="Sacchrp_dh_NADP"/>
    <property type="match status" value="1"/>
</dbReference>
<dbReference type="Proteomes" id="UP001181622">
    <property type="component" value="Unassembled WGS sequence"/>
</dbReference>
<protein>
    <submittedName>
        <fullName evidence="3">DUF4166 domain-containing protein</fullName>
    </submittedName>
</protein>
<dbReference type="RefSeq" id="WP_309393671.1">
    <property type="nucleotide sequence ID" value="NZ_JADBEO010000042.1"/>
</dbReference>
<gene>
    <name evidence="3" type="ORF">IHQ68_16195</name>
</gene>
<reference evidence="3" key="1">
    <citation type="submission" date="2020-10" db="EMBL/GenBank/DDBJ databases">
        <authorList>
            <person name="Abbas A."/>
            <person name="Razzaq R."/>
            <person name="Waqas M."/>
            <person name="Abbas N."/>
            <person name="Nielsen T.K."/>
            <person name="Hansen L.H."/>
            <person name="Hussain S."/>
            <person name="Shahid M."/>
        </authorList>
    </citation>
    <scope>NUCLEOTIDE SEQUENCE</scope>
    <source>
        <strain evidence="3">S14</strain>
    </source>
</reference>
<accession>A0ABU1DJ76</accession>
<feature type="domain" description="DUF4166" evidence="2">
    <location>
        <begin position="396"/>
        <end position="554"/>
    </location>
</feature>
<evidence type="ECO:0000313" key="4">
    <source>
        <dbReference type="Proteomes" id="UP001181622"/>
    </source>
</evidence>
<organism evidence="3 4">
    <name type="scientific">Chelatococcus sambhunathii</name>
    <dbReference type="NCBI Taxonomy" id="363953"/>
    <lineage>
        <taxon>Bacteria</taxon>
        <taxon>Pseudomonadati</taxon>
        <taxon>Pseudomonadota</taxon>
        <taxon>Alphaproteobacteria</taxon>
        <taxon>Hyphomicrobiales</taxon>
        <taxon>Chelatococcaceae</taxon>
        <taxon>Chelatococcus</taxon>
    </lineage>
</organism>
<dbReference type="SUPFAM" id="SSF51735">
    <property type="entry name" value="NAD(P)-binding Rossmann-fold domains"/>
    <property type="match status" value="1"/>
</dbReference>
<dbReference type="EMBL" id="JADBEO010000042">
    <property type="protein sequence ID" value="MDR4308161.1"/>
    <property type="molecule type" value="Genomic_DNA"/>
</dbReference>
<evidence type="ECO:0000259" key="2">
    <source>
        <dbReference type="Pfam" id="PF13761"/>
    </source>
</evidence>
<name>A0ABU1DJ76_9HYPH</name>
<evidence type="ECO:0000259" key="1">
    <source>
        <dbReference type="Pfam" id="PF03435"/>
    </source>
</evidence>